<gene>
    <name evidence="1" type="ORF">Nepgr_014769</name>
</gene>
<proteinExistence type="predicted"/>
<comment type="caution">
    <text evidence="1">The sequence shown here is derived from an EMBL/GenBank/DDBJ whole genome shotgun (WGS) entry which is preliminary data.</text>
</comment>
<sequence>MTLISFLHGRGFSSNLHQAGWGYNSCTGGADADADAASVCCWLYGVFFINFDSAADAARTIVMQEGLLNFGILLWCFAEGILGEDLSLLQWK</sequence>
<evidence type="ECO:0000313" key="1">
    <source>
        <dbReference type="EMBL" id="GMH12928.1"/>
    </source>
</evidence>
<dbReference type="AlphaFoldDB" id="A0AAD3XQ56"/>
<name>A0AAD3XQ56_NEPGR</name>
<accession>A0AAD3XQ56</accession>
<protein>
    <submittedName>
        <fullName evidence="1">Uncharacterized protein</fullName>
    </submittedName>
</protein>
<organism evidence="1 2">
    <name type="scientific">Nepenthes gracilis</name>
    <name type="common">Slender pitcher plant</name>
    <dbReference type="NCBI Taxonomy" id="150966"/>
    <lineage>
        <taxon>Eukaryota</taxon>
        <taxon>Viridiplantae</taxon>
        <taxon>Streptophyta</taxon>
        <taxon>Embryophyta</taxon>
        <taxon>Tracheophyta</taxon>
        <taxon>Spermatophyta</taxon>
        <taxon>Magnoliopsida</taxon>
        <taxon>eudicotyledons</taxon>
        <taxon>Gunneridae</taxon>
        <taxon>Pentapetalae</taxon>
        <taxon>Caryophyllales</taxon>
        <taxon>Nepenthaceae</taxon>
        <taxon>Nepenthes</taxon>
    </lineage>
</organism>
<keyword evidence="2" id="KW-1185">Reference proteome</keyword>
<dbReference type="EMBL" id="BSYO01000012">
    <property type="protein sequence ID" value="GMH12928.1"/>
    <property type="molecule type" value="Genomic_DNA"/>
</dbReference>
<evidence type="ECO:0000313" key="2">
    <source>
        <dbReference type="Proteomes" id="UP001279734"/>
    </source>
</evidence>
<dbReference type="Proteomes" id="UP001279734">
    <property type="component" value="Unassembled WGS sequence"/>
</dbReference>
<reference evidence="1" key="1">
    <citation type="submission" date="2023-05" db="EMBL/GenBank/DDBJ databases">
        <title>Nepenthes gracilis genome sequencing.</title>
        <authorList>
            <person name="Fukushima K."/>
        </authorList>
    </citation>
    <scope>NUCLEOTIDE SEQUENCE</scope>
    <source>
        <strain evidence="1">SING2019-196</strain>
    </source>
</reference>